<dbReference type="AlphaFoldDB" id="A0AAV1KEP6"/>
<organism evidence="3 4">
    <name type="scientific">Parnassius mnemosyne</name>
    <name type="common">clouded apollo</name>
    <dbReference type="NCBI Taxonomy" id="213953"/>
    <lineage>
        <taxon>Eukaryota</taxon>
        <taxon>Metazoa</taxon>
        <taxon>Ecdysozoa</taxon>
        <taxon>Arthropoda</taxon>
        <taxon>Hexapoda</taxon>
        <taxon>Insecta</taxon>
        <taxon>Pterygota</taxon>
        <taxon>Neoptera</taxon>
        <taxon>Endopterygota</taxon>
        <taxon>Lepidoptera</taxon>
        <taxon>Glossata</taxon>
        <taxon>Ditrysia</taxon>
        <taxon>Papilionoidea</taxon>
        <taxon>Papilionidae</taxon>
        <taxon>Parnassiinae</taxon>
        <taxon>Parnassini</taxon>
        <taxon>Parnassius</taxon>
        <taxon>Driopa</taxon>
    </lineage>
</organism>
<reference evidence="3 4" key="1">
    <citation type="submission" date="2023-11" db="EMBL/GenBank/DDBJ databases">
        <authorList>
            <person name="Hedman E."/>
            <person name="Englund M."/>
            <person name="Stromberg M."/>
            <person name="Nyberg Akerstrom W."/>
            <person name="Nylinder S."/>
            <person name="Jareborg N."/>
            <person name="Kallberg Y."/>
            <person name="Kronander E."/>
        </authorList>
    </citation>
    <scope>NUCLEOTIDE SEQUENCE [LARGE SCALE GENOMIC DNA]</scope>
</reference>
<evidence type="ECO:0000313" key="3">
    <source>
        <dbReference type="EMBL" id="CAK1581039.1"/>
    </source>
</evidence>
<accession>A0AAV1KEP6</accession>
<dbReference type="Proteomes" id="UP001314205">
    <property type="component" value="Unassembled WGS sequence"/>
</dbReference>
<feature type="region of interest" description="Disordered" evidence="1">
    <location>
        <begin position="1"/>
        <end position="23"/>
    </location>
</feature>
<evidence type="ECO:0000259" key="2">
    <source>
        <dbReference type="Pfam" id="PF10545"/>
    </source>
</evidence>
<name>A0AAV1KEP6_9NEOP</name>
<dbReference type="EMBL" id="CAVLGL010000024">
    <property type="protein sequence ID" value="CAK1581039.1"/>
    <property type="molecule type" value="Genomic_DNA"/>
</dbReference>
<comment type="caution">
    <text evidence="3">The sequence shown here is derived from an EMBL/GenBank/DDBJ whole genome shotgun (WGS) entry which is preliminary data.</text>
</comment>
<evidence type="ECO:0000256" key="1">
    <source>
        <dbReference type="SAM" id="MobiDB-lite"/>
    </source>
</evidence>
<evidence type="ECO:0000313" key="4">
    <source>
        <dbReference type="Proteomes" id="UP001314205"/>
    </source>
</evidence>
<sequence>MEDAWSKISQEMNLPTAESKKKMDSLLRSYRREKSREKKAESQDQFVVKYMFRIGMPMKPSVFWETEITQEIHKIL</sequence>
<proteinExistence type="predicted"/>
<protein>
    <recommendedName>
        <fullName evidence="2">MADF domain-containing protein</fullName>
    </recommendedName>
</protein>
<keyword evidence="4" id="KW-1185">Reference proteome</keyword>
<feature type="domain" description="MADF" evidence="2">
    <location>
        <begin position="2"/>
        <end position="44"/>
    </location>
</feature>
<gene>
    <name evidence="3" type="ORF">PARMNEM_LOCUS2756</name>
</gene>
<dbReference type="InterPro" id="IPR006578">
    <property type="entry name" value="MADF-dom"/>
</dbReference>
<dbReference type="Pfam" id="PF10545">
    <property type="entry name" value="MADF_DNA_bdg"/>
    <property type="match status" value="1"/>
</dbReference>